<dbReference type="InterPro" id="IPR020578">
    <property type="entry name" value="Aminotrans_V_PyrdxlP_BS"/>
</dbReference>
<name>G5C6B4_HETGA</name>
<dbReference type="AlphaFoldDB" id="G5C6B4"/>
<dbReference type="Pfam" id="PF00266">
    <property type="entry name" value="Aminotran_5"/>
    <property type="match status" value="1"/>
</dbReference>
<accession>G5C6B4</accession>
<evidence type="ECO:0000259" key="8">
    <source>
        <dbReference type="Pfam" id="PF00266"/>
    </source>
</evidence>
<dbReference type="InterPro" id="IPR022278">
    <property type="entry name" value="Pser_aminoTfrase"/>
</dbReference>
<sequence>MIHRSSDFGKIVGSTENLERELLAVPDNYEVIFVQGGTWSAKAAEEAKKFGTVNIIHPKLGSYTKIPDPSTWTLNPGAPYVYFHANESIHGAEFGFIPDVKGMVLVCDMSSNFLSRPANVSKFDVIFASARKNVGYAGVTVVMVRNDLLGFVLR</sequence>
<dbReference type="Proteomes" id="UP000006813">
    <property type="component" value="Unassembled WGS sequence"/>
</dbReference>
<dbReference type="PANTHER" id="PTHR43247:SF1">
    <property type="entry name" value="PHOSPHOSERINE AMINOTRANSFERASE"/>
    <property type="match status" value="1"/>
</dbReference>
<dbReference type="STRING" id="10181.G5C6B4"/>
<dbReference type="InterPro" id="IPR015424">
    <property type="entry name" value="PyrdxlP-dep_Trfase"/>
</dbReference>
<evidence type="ECO:0000256" key="6">
    <source>
        <dbReference type="RuleBase" id="RU004075"/>
    </source>
</evidence>
<dbReference type="UniPathway" id="UPA00244">
    <property type="reaction ID" value="UER00311"/>
</dbReference>
<keyword evidence="3" id="KW-0663">Pyridoxal phosphate</keyword>
<feature type="domain" description="Aminotransferase class V" evidence="8">
    <location>
        <begin position="40"/>
        <end position="150"/>
    </location>
</feature>
<keyword evidence="2 9" id="KW-0808">Transferase</keyword>
<evidence type="ECO:0000256" key="1">
    <source>
        <dbReference type="ARBA" id="ARBA00001933"/>
    </source>
</evidence>
<dbReference type="PROSITE" id="PS00595">
    <property type="entry name" value="AA_TRANSFER_CLASS_5"/>
    <property type="match status" value="1"/>
</dbReference>
<evidence type="ECO:0000256" key="7">
    <source>
        <dbReference type="RuleBase" id="RU004504"/>
    </source>
</evidence>
<evidence type="ECO:0000256" key="4">
    <source>
        <dbReference type="ARBA" id="ARBA00029440"/>
    </source>
</evidence>
<evidence type="ECO:0000256" key="2">
    <source>
        <dbReference type="ARBA" id="ARBA00022679"/>
    </source>
</evidence>
<dbReference type="InParanoid" id="G5C6B4"/>
<dbReference type="GO" id="GO:0030170">
    <property type="term" value="F:pyridoxal phosphate binding"/>
    <property type="evidence" value="ECO:0007669"/>
    <property type="project" value="TreeGrafter"/>
</dbReference>
<dbReference type="GO" id="GO:0004648">
    <property type="term" value="F:O-phospho-L-serine:2-oxoglutarate aminotransferase activity"/>
    <property type="evidence" value="ECO:0007669"/>
    <property type="project" value="UniProtKB-EC"/>
</dbReference>
<dbReference type="GO" id="GO:0006564">
    <property type="term" value="P:L-serine biosynthetic process"/>
    <property type="evidence" value="ECO:0007669"/>
    <property type="project" value="InterPro"/>
</dbReference>
<comment type="similarity">
    <text evidence="6">Belongs to the class-V pyridoxal-phosphate-dependent aminotransferase family.</text>
</comment>
<dbReference type="EMBL" id="JH173553">
    <property type="protein sequence ID" value="EHB17075.1"/>
    <property type="molecule type" value="Genomic_DNA"/>
</dbReference>
<proteinExistence type="inferred from homology"/>
<dbReference type="Gene3D" id="3.40.640.10">
    <property type="entry name" value="Type I PLP-dependent aspartate aminotransferase-like (Major domain)"/>
    <property type="match status" value="2"/>
</dbReference>
<reference evidence="9 10" key="1">
    <citation type="journal article" date="2011" name="Nature">
        <title>Genome sequencing reveals insights into physiology and longevity of the naked mole rat.</title>
        <authorList>
            <person name="Kim E.B."/>
            <person name="Fang X."/>
            <person name="Fushan A.A."/>
            <person name="Huang Z."/>
            <person name="Lobanov A.V."/>
            <person name="Han L."/>
            <person name="Marino S.M."/>
            <person name="Sun X."/>
            <person name="Turanov A.A."/>
            <person name="Yang P."/>
            <person name="Yim S.H."/>
            <person name="Zhao X."/>
            <person name="Kasaikina M.V."/>
            <person name="Stoletzki N."/>
            <person name="Peng C."/>
            <person name="Polak P."/>
            <person name="Xiong Z."/>
            <person name="Kiezun A."/>
            <person name="Zhu Y."/>
            <person name="Chen Y."/>
            <person name="Kryukov G.V."/>
            <person name="Zhang Q."/>
            <person name="Peshkin L."/>
            <person name="Yang L."/>
            <person name="Bronson R.T."/>
            <person name="Buffenstein R."/>
            <person name="Wang B."/>
            <person name="Han C."/>
            <person name="Li Q."/>
            <person name="Chen L."/>
            <person name="Zhao W."/>
            <person name="Sunyaev S.R."/>
            <person name="Park T.J."/>
            <person name="Zhang G."/>
            <person name="Wang J."/>
            <person name="Gladyshev V.N."/>
        </authorList>
    </citation>
    <scope>NUCLEOTIDE SEQUENCE [LARGE SCALE GENOMIC DNA]</scope>
</reference>
<comment type="cofactor">
    <cofactor evidence="1 7">
        <name>pyridoxal 5'-phosphate</name>
        <dbReference type="ChEBI" id="CHEBI:597326"/>
    </cofactor>
</comment>
<dbReference type="GO" id="GO:0005737">
    <property type="term" value="C:cytoplasm"/>
    <property type="evidence" value="ECO:0007669"/>
    <property type="project" value="TreeGrafter"/>
</dbReference>
<evidence type="ECO:0000256" key="5">
    <source>
        <dbReference type="ARBA" id="ARBA00049007"/>
    </source>
</evidence>
<gene>
    <name evidence="9" type="ORF">GW7_07095</name>
</gene>
<dbReference type="InterPro" id="IPR015421">
    <property type="entry name" value="PyrdxlP-dep_Trfase_major"/>
</dbReference>
<dbReference type="InterPro" id="IPR000192">
    <property type="entry name" value="Aminotrans_V_dom"/>
</dbReference>
<evidence type="ECO:0000313" key="9">
    <source>
        <dbReference type="EMBL" id="EHB17075.1"/>
    </source>
</evidence>
<dbReference type="SUPFAM" id="SSF53383">
    <property type="entry name" value="PLP-dependent transferases"/>
    <property type="match status" value="1"/>
</dbReference>
<evidence type="ECO:0000313" key="10">
    <source>
        <dbReference type="Proteomes" id="UP000006813"/>
    </source>
</evidence>
<comment type="catalytic activity">
    <reaction evidence="5">
        <text>O-phospho-L-serine + 2-oxoglutarate = 3-phosphooxypyruvate + L-glutamate</text>
        <dbReference type="Rhea" id="RHEA:14329"/>
        <dbReference type="ChEBI" id="CHEBI:16810"/>
        <dbReference type="ChEBI" id="CHEBI:18110"/>
        <dbReference type="ChEBI" id="CHEBI:29985"/>
        <dbReference type="ChEBI" id="CHEBI:57524"/>
        <dbReference type="EC" id="2.6.1.52"/>
    </reaction>
</comment>
<protein>
    <submittedName>
        <fullName evidence="9">Phosphoserine aminotransferase</fullName>
    </submittedName>
</protein>
<evidence type="ECO:0000256" key="3">
    <source>
        <dbReference type="ARBA" id="ARBA00022898"/>
    </source>
</evidence>
<keyword evidence="9" id="KW-0032">Aminotransferase</keyword>
<comment type="pathway">
    <text evidence="4">Amino-acid biosynthesis.</text>
</comment>
<organism evidence="9 10">
    <name type="scientific">Heterocephalus glaber</name>
    <name type="common">Naked mole rat</name>
    <dbReference type="NCBI Taxonomy" id="10181"/>
    <lineage>
        <taxon>Eukaryota</taxon>
        <taxon>Metazoa</taxon>
        <taxon>Chordata</taxon>
        <taxon>Craniata</taxon>
        <taxon>Vertebrata</taxon>
        <taxon>Euteleostomi</taxon>
        <taxon>Mammalia</taxon>
        <taxon>Eutheria</taxon>
        <taxon>Euarchontoglires</taxon>
        <taxon>Glires</taxon>
        <taxon>Rodentia</taxon>
        <taxon>Hystricomorpha</taxon>
        <taxon>Bathyergidae</taxon>
        <taxon>Heterocephalus</taxon>
    </lineage>
</organism>
<dbReference type="PANTHER" id="PTHR43247">
    <property type="entry name" value="PHOSPHOSERINE AMINOTRANSFERASE"/>
    <property type="match status" value="1"/>
</dbReference>